<feature type="region of interest" description="Disordered" evidence="1">
    <location>
        <begin position="240"/>
        <end position="262"/>
    </location>
</feature>
<gene>
    <name evidence="2" type="ORF">ADEAN_000139400</name>
</gene>
<accession>A0A7G2C2I9</accession>
<dbReference type="EMBL" id="LR877146">
    <property type="protein sequence ID" value="CAD2213950.1"/>
    <property type="molecule type" value="Genomic_DNA"/>
</dbReference>
<evidence type="ECO:0000256" key="1">
    <source>
        <dbReference type="SAM" id="MobiDB-lite"/>
    </source>
</evidence>
<feature type="region of interest" description="Disordered" evidence="1">
    <location>
        <begin position="278"/>
        <end position="364"/>
    </location>
</feature>
<organism evidence="2 3">
    <name type="scientific">Angomonas deanei</name>
    <dbReference type="NCBI Taxonomy" id="59799"/>
    <lineage>
        <taxon>Eukaryota</taxon>
        <taxon>Discoba</taxon>
        <taxon>Euglenozoa</taxon>
        <taxon>Kinetoplastea</taxon>
        <taxon>Metakinetoplastina</taxon>
        <taxon>Trypanosomatida</taxon>
        <taxon>Trypanosomatidae</taxon>
        <taxon>Strigomonadinae</taxon>
        <taxon>Angomonas</taxon>
    </lineage>
</organism>
<reference evidence="2 3" key="1">
    <citation type="submission" date="2020-08" db="EMBL/GenBank/DDBJ databases">
        <authorList>
            <person name="Newling K."/>
            <person name="Davey J."/>
            <person name="Forrester S."/>
        </authorList>
    </citation>
    <scope>NUCLEOTIDE SEQUENCE [LARGE SCALE GENOMIC DNA]</scope>
    <source>
        <strain evidence="3">Crithidia deanei Carvalho (ATCC PRA-265)</strain>
    </source>
</reference>
<dbReference type="OrthoDB" id="272404at2759"/>
<dbReference type="PANTHER" id="PTHR38148">
    <property type="entry name" value="BAR DOMAIN-CONTAINING PROTEIN"/>
    <property type="match status" value="1"/>
</dbReference>
<name>A0A7G2C2I9_9TRYP</name>
<feature type="compositionally biased region" description="Polar residues" evidence="1">
    <location>
        <begin position="301"/>
        <end position="312"/>
    </location>
</feature>
<evidence type="ECO:0000313" key="2">
    <source>
        <dbReference type="EMBL" id="CAD2213950.1"/>
    </source>
</evidence>
<dbReference type="AlphaFoldDB" id="A0A7G2C2I9"/>
<feature type="region of interest" description="Disordered" evidence="1">
    <location>
        <begin position="124"/>
        <end position="146"/>
    </location>
</feature>
<feature type="compositionally biased region" description="Basic and acidic residues" evidence="1">
    <location>
        <begin position="313"/>
        <end position="330"/>
    </location>
</feature>
<dbReference type="Gene3D" id="1.20.1270.60">
    <property type="entry name" value="Arfaptin homology (AH) domain/BAR domain"/>
    <property type="match status" value="1"/>
</dbReference>
<dbReference type="InterPro" id="IPR027267">
    <property type="entry name" value="AH/BAR_dom_sf"/>
</dbReference>
<dbReference type="Proteomes" id="UP000515908">
    <property type="component" value="Chromosome 02"/>
</dbReference>
<proteinExistence type="predicted"/>
<feature type="compositionally biased region" description="Basic and acidic residues" evidence="1">
    <location>
        <begin position="124"/>
        <end position="137"/>
    </location>
</feature>
<sequence>MSMQVDFEYPRQVEDMNILKSAIGGFEKNMNRMMLLMKEVGTARREVSHSYQQLTSLSFSKNAQVRNRVNHFLEEVTAMQEGAPFKEYNTKVHDEVLAPVQGLKTALKEAQKQQQLREKRYKEYQKAKDKVDKTEKTHAKKSKPLETSAKYPLQKKDREQRLENFRAQDVNFQTAFNEMVERMEGVSQETMTCYLHLNANYFASIIDCLTKTDPTVVEVVEQYRLTMKRERQRSIQEEIGRLRAEEHASQTASPLKESELLQNSGHLSGSYSSVRRLPYDTASPAAGPPTAALEEPVPPSLNHSVELPNNKSVESDLKDPATERLSHEGEPQLAPSVSESPEQSALDCSPDGKLPPPQYGGVFQ</sequence>
<evidence type="ECO:0000313" key="3">
    <source>
        <dbReference type="Proteomes" id="UP000515908"/>
    </source>
</evidence>
<feature type="compositionally biased region" description="Low complexity" evidence="1">
    <location>
        <begin position="281"/>
        <end position="292"/>
    </location>
</feature>
<dbReference type="SUPFAM" id="SSF103657">
    <property type="entry name" value="BAR/IMD domain-like"/>
    <property type="match status" value="1"/>
</dbReference>
<protein>
    <recommendedName>
        <fullName evidence="4">BAR domain containing protein</fullName>
    </recommendedName>
</protein>
<keyword evidence="3" id="KW-1185">Reference proteome</keyword>
<dbReference type="PANTHER" id="PTHR38148:SF3">
    <property type="entry name" value="BAR DOMAIN-CONTAINING PROTEIN"/>
    <property type="match status" value="1"/>
</dbReference>
<evidence type="ECO:0008006" key="4">
    <source>
        <dbReference type="Google" id="ProtNLM"/>
    </source>
</evidence>
<dbReference type="VEuPathDB" id="TriTrypDB:ADEAN_000139400"/>